<dbReference type="EMBL" id="AP025739">
    <property type="protein sequence ID" value="BDI33731.1"/>
    <property type="molecule type" value="Genomic_DNA"/>
</dbReference>
<accession>A0A9N7QGN1</accession>
<dbReference type="RefSeq" id="WP_125206133.1">
    <property type="nucleotide sequence ID" value="NZ_AP025739.1"/>
</dbReference>
<feature type="transmembrane region" description="Helical" evidence="1">
    <location>
        <begin position="12"/>
        <end position="31"/>
    </location>
</feature>
<name>A0A9N7QGN1_9BACT</name>
<protein>
    <submittedName>
        <fullName evidence="2">Uncharacterized protein</fullName>
    </submittedName>
</protein>
<keyword evidence="1" id="KW-0472">Membrane</keyword>
<gene>
    <name evidence="2" type="ORF">CCAX7_57820</name>
</gene>
<keyword evidence="1" id="KW-0812">Transmembrane</keyword>
<dbReference type="Proteomes" id="UP000287394">
    <property type="component" value="Chromosome"/>
</dbReference>
<keyword evidence="1" id="KW-1133">Transmembrane helix</keyword>
<keyword evidence="3" id="KW-1185">Reference proteome</keyword>
<evidence type="ECO:0000313" key="3">
    <source>
        <dbReference type="Proteomes" id="UP000287394"/>
    </source>
</evidence>
<dbReference type="AlphaFoldDB" id="A0A9N7QGN1"/>
<dbReference type="KEGG" id="ccot:CCAX7_57820"/>
<reference evidence="2 3" key="1">
    <citation type="journal article" date="2019" name="Int. J. Syst. Evol. Microbiol.">
        <title>Capsulimonas corticalis gen. nov., sp. nov., an aerobic capsulated bacterium, of a novel bacterial order, Capsulimonadales ord. nov., of the class Armatimonadia of the phylum Armatimonadetes.</title>
        <authorList>
            <person name="Li J."/>
            <person name="Kudo C."/>
            <person name="Tonouchi A."/>
        </authorList>
    </citation>
    <scope>NUCLEOTIDE SEQUENCE [LARGE SCALE GENOMIC DNA]</scope>
    <source>
        <strain evidence="2 3">AX-7</strain>
    </source>
</reference>
<sequence>MFAKDHKAASRAVAAQTLVCVLAAGFVLTHFHHHPATGHTDNLLFARSEPRPLAMNSPELSQQPVIVLDAGAIIVPMTGVGPGPEGTMSPGATKWRIVKERGRTAAWGYVPSDVNLASHDGGFTVRYTHRVLNLYGAPTHVLSVQALGDPARLVGRYALEQADGRRPVFGRFEVIAPR</sequence>
<evidence type="ECO:0000313" key="2">
    <source>
        <dbReference type="EMBL" id="BDI33731.1"/>
    </source>
</evidence>
<organism evidence="2 3">
    <name type="scientific">Capsulimonas corticalis</name>
    <dbReference type="NCBI Taxonomy" id="2219043"/>
    <lineage>
        <taxon>Bacteria</taxon>
        <taxon>Bacillati</taxon>
        <taxon>Armatimonadota</taxon>
        <taxon>Armatimonadia</taxon>
        <taxon>Capsulimonadales</taxon>
        <taxon>Capsulimonadaceae</taxon>
        <taxon>Capsulimonas</taxon>
    </lineage>
</organism>
<evidence type="ECO:0000256" key="1">
    <source>
        <dbReference type="SAM" id="Phobius"/>
    </source>
</evidence>
<proteinExistence type="predicted"/>